<dbReference type="EMBL" id="JACSEA010000003">
    <property type="protein sequence ID" value="KAF7405243.1"/>
    <property type="molecule type" value="Genomic_DNA"/>
</dbReference>
<organism evidence="1 2">
    <name type="scientific">Vespula vulgaris</name>
    <name type="common">Yellow jacket</name>
    <name type="synonym">Wasp</name>
    <dbReference type="NCBI Taxonomy" id="7454"/>
    <lineage>
        <taxon>Eukaryota</taxon>
        <taxon>Metazoa</taxon>
        <taxon>Ecdysozoa</taxon>
        <taxon>Arthropoda</taxon>
        <taxon>Hexapoda</taxon>
        <taxon>Insecta</taxon>
        <taxon>Pterygota</taxon>
        <taxon>Neoptera</taxon>
        <taxon>Endopterygota</taxon>
        <taxon>Hymenoptera</taxon>
        <taxon>Apocrita</taxon>
        <taxon>Aculeata</taxon>
        <taxon>Vespoidea</taxon>
        <taxon>Vespidae</taxon>
        <taxon>Vespinae</taxon>
        <taxon>Vespula</taxon>
    </lineage>
</organism>
<protein>
    <submittedName>
        <fullName evidence="1">Uncharacterized protein</fullName>
    </submittedName>
</protein>
<sequence length="66" mass="6581">MRTFKIRLKTRWPAGTAVATAVPADGAGTSDADSGVGDIGVGVGVGVGVDAACLRNETPVEIKGQL</sequence>
<gene>
    <name evidence="1" type="ORF">HZH66_004149</name>
</gene>
<comment type="caution">
    <text evidence="1">The sequence shown here is derived from an EMBL/GenBank/DDBJ whole genome shotgun (WGS) entry which is preliminary data.</text>
</comment>
<proteinExistence type="predicted"/>
<keyword evidence="2" id="KW-1185">Reference proteome</keyword>
<evidence type="ECO:0000313" key="2">
    <source>
        <dbReference type="Proteomes" id="UP000614350"/>
    </source>
</evidence>
<evidence type="ECO:0000313" key="1">
    <source>
        <dbReference type="EMBL" id="KAF7405243.1"/>
    </source>
</evidence>
<reference evidence="1" key="1">
    <citation type="journal article" date="2020" name="G3 (Bethesda)">
        <title>High-Quality Assemblies for Three Invasive Social Wasps from the &lt;i&gt;Vespula&lt;/i&gt; Genus.</title>
        <authorList>
            <person name="Harrop T.W.R."/>
            <person name="Guhlin J."/>
            <person name="McLaughlin G.M."/>
            <person name="Permina E."/>
            <person name="Stockwell P."/>
            <person name="Gilligan J."/>
            <person name="Le Lec M.F."/>
            <person name="Gruber M.A.M."/>
            <person name="Quinn O."/>
            <person name="Lovegrove M."/>
            <person name="Duncan E.J."/>
            <person name="Remnant E.J."/>
            <person name="Van Eeckhoven J."/>
            <person name="Graham B."/>
            <person name="Knapp R.A."/>
            <person name="Langford K.W."/>
            <person name="Kronenberg Z."/>
            <person name="Press M.O."/>
            <person name="Eacker S.M."/>
            <person name="Wilson-Rankin E.E."/>
            <person name="Purcell J."/>
            <person name="Lester P.J."/>
            <person name="Dearden P.K."/>
        </authorList>
    </citation>
    <scope>NUCLEOTIDE SEQUENCE</scope>
    <source>
        <strain evidence="1">Marl-1</strain>
    </source>
</reference>
<dbReference type="AlphaFoldDB" id="A0A834NF72"/>
<name>A0A834NF72_VESVU</name>
<dbReference type="Proteomes" id="UP000614350">
    <property type="component" value="Unassembled WGS sequence"/>
</dbReference>
<accession>A0A834NF72</accession>